<evidence type="ECO:0000313" key="1">
    <source>
        <dbReference type="EMBL" id="QEH92765.1"/>
    </source>
</evidence>
<dbReference type="InterPro" id="IPR021456">
    <property type="entry name" value="DUF3107"/>
</dbReference>
<evidence type="ECO:0000313" key="2">
    <source>
        <dbReference type="Proteomes" id="UP000323565"/>
    </source>
</evidence>
<dbReference type="EMBL" id="CP043031">
    <property type="protein sequence ID" value="QEH92765.1"/>
    <property type="molecule type" value="Genomic_DNA"/>
</dbReference>
<dbReference type="Proteomes" id="UP000323565">
    <property type="component" value="Chromosome"/>
</dbReference>
<keyword evidence="2" id="KW-1185">Reference proteome</keyword>
<name>A0ABX5Z7B2_9MICO</name>
<dbReference type="Pfam" id="PF11305">
    <property type="entry name" value="DUF3107"/>
    <property type="match status" value="1"/>
</dbReference>
<reference evidence="1 2" key="1">
    <citation type="submission" date="2019-08" db="EMBL/GenBank/DDBJ databases">
        <title>Dermacoccus abyssi strain HZAU 226, whole genome Nanopore sequencing project.</title>
        <authorList>
            <person name="Guo A."/>
            <person name="Zhang X."/>
            <person name="Ruan Y."/>
            <person name="Liu W."/>
            <person name="Chen Q."/>
            <person name="Gu L."/>
        </authorList>
    </citation>
    <scope>NUCLEOTIDE SEQUENCE [LARGE SCALE GENOMIC DNA]</scope>
    <source>
        <strain evidence="1 2">HZAU 226</strain>
    </source>
</reference>
<protein>
    <submittedName>
        <fullName evidence="1">DUF3107 domain-containing protein</fullName>
    </submittedName>
</protein>
<sequence>MEVRIGVQNVAREIVIESNESPEAVRAAVGEALSSGTPLTLMDEKGQSVTVPTSALAYVDIAAEQKGRVGFGG</sequence>
<accession>A0ABX5Z7B2</accession>
<proteinExistence type="predicted"/>
<gene>
    <name evidence="1" type="ORF">FV141_03880</name>
</gene>
<organism evidence="1 2">
    <name type="scientific">Dermacoccus abyssi</name>
    <dbReference type="NCBI Taxonomy" id="322596"/>
    <lineage>
        <taxon>Bacteria</taxon>
        <taxon>Bacillati</taxon>
        <taxon>Actinomycetota</taxon>
        <taxon>Actinomycetes</taxon>
        <taxon>Micrococcales</taxon>
        <taxon>Dermacoccaceae</taxon>
        <taxon>Dermacoccus</taxon>
    </lineage>
</organism>